<keyword evidence="7" id="KW-0547">Nucleotide-binding</keyword>
<feature type="region of interest" description="Disordered" evidence="12">
    <location>
        <begin position="639"/>
        <end position="665"/>
    </location>
</feature>
<keyword evidence="6 11" id="KW-0812">Transmembrane</keyword>
<dbReference type="InterPro" id="IPR017871">
    <property type="entry name" value="ABC_transporter-like_CS"/>
</dbReference>
<dbReference type="InterPro" id="IPR027417">
    <property type="entry name" value="P-loop_NTPase"/>
</dbReference>
<gene>
    <name evidence="15" type="ORF">KGQ19_16200</name>
</gene>
<accession>A0ABS5KQX4</accession>
<evidence type="ECO:0000256" key="7">
    <source>
        <dbReference type="ARBA" id="ARBA00022741"/>
    </source>
</evidence>
<proteinExistence type="inferred from homology"/>
<feature type="transmembrane region" description="Helical" evidence="11">
    <location>
        <begin position="30"/>
        <end position="52"/>
    </location>
</feature>
<evidence type="ECO:0000256" key="10">
    <source>
        <dbReference type="ARBA" id="ARBA00023136"/>
    </source>
</evidence>
<dbReference type="Pfam" id="PF00528">
    <property type="entry name" value="BPD_transp_1"/>
    <property type="match status" value="1"/>
</dbReference>
<evidence type="ECO:0000256" key="6">
    <source>
        <dbReference type="ARBA" id="ARBA00022692"/>
    </source>
</evidence>
<dbReference type="Pfam" id="PF00005">
    <property type="entry name" value="ABC_tran"/>
    <property type="match status" value="1"/>
</dbReference>
<dbReference type="SMART" id="SM00382">
    <property type="entry name" value="AAA"/>
    <property type="match status" value="1"/>
</dbReference>
<evidence type="ECO:0000256" key="4">
    <source>
        <dbReference type="ARBA" id="ARBA00022448"/>
    </source>
</evidence>
<dbReference type="PROSITE" id="PS00211">
    <property type="entry name" value="ABC_TRANSPORTER_1"/>
    <property type="match status" value="1"/>
</dbReference>
<evidence type="ECO:0000256" key="1">
    <source>
        <dbReference type="ARBA" id="ARBA00004141"/>
    </source>
</evidence>
<feature type="domain" description="ABC transporter" evidence="13">
    <location>
        <begin position="324"/>
        <end position="568"/>
    </location>
</feature>
<dbReference type="Gene3D" id="3.40.50.300">
    <property type="entry name" value="P-loop containing nucleotide triphosphate hydrolases"/>
    <property type="match status" value="1"/>
</dbReference>
<comment type="similarity">
    <text evidence="11">Belongs to the binding-protein-dependent transport system permease family.</text>
</comment>
<comment type="caution">
    <text evidence="15">The sequence shown here is derived from an EMBL/GenBank/DDBJ whole genome shotgun (WGS) entry which is preliminary data.</text>
</comment>
<dbReference type="InterPro" id="IPR003439">
    <property type="entry name" value="ABC_transporter-like_ATP-bd"/>
</dbReference>
<feature type="transmembrane region" description="Helical" evidence="11">
    <location>
        <begin position="126"/>
        <end position="150"/>
    </location>
</feature>
<dbReference type="RefSeq" id="WP_212009996.1">
    <property type="nucleotide sequence ID" value="NZ_JAAFYZ010000048.1"/>
</dbReference>
<evidence type="ECO:0000256" key="9">
    <source>
        <dbReference type="ARBA" id="ARBA00022989"/>
    </source>
</evidence>
<dbReference type="SUPFAM" id="SSF161098">
    <property type="entry name" value="MetI-like"/>
    <property type="match status" value="1"/>
</dbReference>
<dbReference type="InterPro" id="IPR050388">
    <property type="entry name" value="ABC_Ni/Peptide_Import"/>
</dbReference>
<sequence length="665" mass="68514">MAATTVRGVVSAEPPESFARRLRQSLRTPIGAAALAAALLLAALAVAGPVVFGDQASKIDTSAMNQGVSGAHLLGTDSLGRDIAARVIVATRLTLRLGLSATAIGLVGGLLLGLAPSVLGRRAGRAVTGVVGVLVAFPGLLFVLFLATIFGIGSTGAVLAIGLALVPTLARLIQNLATSVAGSDYVATARILGVGRFRIVVRHVLPNIVEPVVLFAAQAATGSLIAFAGLSFLGLGVQSPDYDWGRLLNEGLSRIYVNPASALAPGVAVVLAGLVFALLGEAVAQTGGRRTAARAVPAARTPVAMNADGGLAQTPADVDGDALAQLTHLRVSFPGGRTAVRDVSLSVAAGEAVGLVGESGSGKSLTALALAHLVPYPGHVQGVVRFDGHDLLADPRSGRRLGAELAMVFQDPMTSLNPALRVGRQLAEVSEVHLGQSRKAALARAVDRLAAVGIPDPERRARQRPHEYSGGMRQRAFIGMGLMAEPRLIIADEPTTALDVTVQKQVLELLGRVRADSGAALLLISHDLGVVAEVCDRVLVMYAGRVVEELPVSRLFQGAAHPYTRALIGAIPTMTTDLDRELATIPGRPPEPGEEISGCAFATRCAFARDRCRGELPVLAPAAGGAGHRVACWYPRAGDGGTVTDDTDTDDTDTGITRAESEAVA</sequence>
<feature type="transmembrane region" description="Helical" evidence="11">
    <location>
        <begin position="97"/>
        <end position="119"/>
    </location>
</feature>
<evidence type="ECO:0000259" key="13">
    <source>
        <dbReference type="PROSITE" id="PS50893"/>
    </source>
</evidence>
<evidence type="ECO:0000256" key="3">
    <source>
        <dbReference type="ARBA" id="ARBA00005417"/>
    </source>
</evidence>
<feature type="transmembrane region" description="Helical" evidence="11">
    <location>
        <begin position="255"/>
        <end position="280"/>
    </location>
</feature>
<reference evidence="15 16" key="1">
    <citation type="submission" date="2020-02" db="EMBL/GenBank/DDBJ databases">
        <title>Acidophilic actinobacteria isolated from forest soil.</title>
        <authorList>
            <person name="Golinska P."/>
        </authorList>
    </citation>
    <scope>NUCLEOTIDE SEQUENCE [LARGE SCALE GENOMIC DNA]</scope>
    <source>
        <strain evidence="15 16">NL8</strain>
    </source>
</reference>
<dbReference type="EMBL" id="JAAFYZ010000048">
    <property type="protein sequence ID" value="MBS2548409.1"/>
    <property type="molecule type" value="Genomic_DNA"/>
</dbReference>
<dbReference type="SUPFAM" id="SSF52540">
    <property type="entry name" value="P-loop containing nucleoside triphosphate hydrolases"/>
    <property type="match status" value="1"/>
</dbReference>
<name>A0ABS5KQX4_9ACTN</name>
<organism evidence="15 16">
    <name type="scientific">Catenulispora pinistramenti</name>
    <dbReference type="NCBI Taxonomy" id="2705254"/>
    <lineage>
        <taxon>Bacteria</taxon>
        <taxon>Bacillati</taxon>
        <taxon>Actinomycetota</taxon>
        <taxon>Actinomycetes</taxon>
        <taxon>Catenulisporales</taxon>
        <taxon>Catenulisporaceae</taxon>
        <taxon>Catenulispora</taxon>
    </lineage>
</organism>
<evidence type="ECO:0000259" key="14">
    <source>
        <dbReference type="PROSITE" id="PS50928"/>
    </source>
</evidence>
<dbReference type="InterPro" id="IPR003593">
    <property type="entry name" value="AAA+_ATPase"/>
</dbReference>
<dbReference type="PANTHER" id="PTHR43297:SF2">
    <property type="entry name" value="DIPEPTIDE TRANSPORT ATP-BINDING PROTEIN DPPD"/>
    <property type="match status" value="1"/>
</dbReference>
<dbReference type="InterPro" id="IPR013563">
    <property type="entry name" value="Oligopep_ABC_C"/>
</dbReference>
<dbReference type="InterPro" id="IPR000515">
    <property type="entry name" value="MetI-like"/>
</dbReference>
<keyword evidence="10 11" id="KW-0472">Membrane</keyword>
<evidence type="ECO:0000313" key="16">
    <source>
        <dbReference type="Proteomes" id="UP000730482"/>
    </source>
</evidence>
<evidence type="ECO:0000256" key="11">
    <source>
        <dbReference type="RuleBase" id="RU363032"/>
    </source>
</evidence>
<protein>
    <submittedName>
        <fullName evidence="15">Dipeptide/oligopeptide/nickel ABC transporter permease/ATP-binding protein</fullName>
    </submittedName>
</protein>
<feature type="transmembrane region" description="Helical" evidence="11">
    <location>
        <begin position="212"/>
        <end position="235"/>
    </location>
</feature>
<comment type="subcellular location">
    <subcellularLocation>
        <location evidence="11">Cell membrane</location>
        <topology evidence="11">Multi-pass membrane protein</topology>
    </subcellularLocation>
    <subcellularLocation>
        <location evidence="2">Cell membrane</location>
        <topology evidence="2">Peripheral membrane protein</topology>
    </subcellularLocation>
    <subcellularLocation>
        <location evidence="1">Membrane</location>
        <topology evidence="1">Multi-pass membrane protein</topology>
    </subcellularLocation>
</comment>
<feature type="domain" description="ABC transmembrane type-1" evidence="14">
    <location>
        <begin position="91"/>
        <end position="280"/>
    </location>
</feature>
<keyword evidence="8" id="KW-0067">ATP-binding</keyword>
<dbReference type="Pfam" id="PF08352">
    <property type="entry name" value="oligo_HPY"/>
    <property type="match status" value="1"/>
</dbReference>
<evidence type="ECO:0000313" key="15">
    <source>
        <dbReference type="EMBL" id="MBS2548409.1"/>
    </source>
</evidence>
<keyword evidence="9 11" id="KW-1133">Transmembrane helix</keyword>
<keyword evidence="16" id="KW-1185">Reference proteome</keyword>
<evidence type="ECO:0000256" key="5">
    <source>
        <dbReference type="ARBA" id="ARBA00022475"/>
    </source>
</evidence>
<keyword evidence="4 11" id="KW-0813">Transport</keyword>
<dbReference type="CDD" id="cd06261">
    <property type="entry name" value="TM_PBP2"/>
    <property type="match status" value="1"/>
</dbReference>
<dbReference type="PROSITE" id="PS50928">
    <property type="entry name" value="ABC_TM1"/>
    <property type="match status" value="1"/>
</dbReference>
<evidence type="ECO:0000256" key="12">
    <source>
        <dbReference type="SAM" id="MobiDB-lite"/>
    </source>
</evidence>
<dbReference type="Proteomes" id="UP000730482">
    <property type="component" value="Unassembled WGS sequence"/>
</dbReference>
<dbReference type="Gene3D" id="1.10.3720.10">
    <property type="entry name" value="MetI-like"/>
    <property type="match status" value="1"/>
</dbReference>
<dbReference type="PANTHER" id="PTHR43297">
    <property type="entry name" value="OLIGOPEPTIDE TRANSPORT ATP-BINDING PROTEIN APPD"/>
    <property type="match status" value="1"/>
</dbReference>
<dbReference type="NCBIfam" id="TIGR01727">
    <property type="entry name" value="oligo_HPY"/>
    <property type="match status" value="1"/>
</dbReference>
<keyword evidence="5" id="KW-1003">Cell membrane</keyword>
<evidence type="ECO:0000256" key="2">
    <source>
        <dbReference type="ARBA" id="ARBA00004202"/>
    </source>
</evidence>
<comment type="similarity">
    <text evidence="3">Belongs to the ABC transporter superfamily.</text>
</comment>
<evidence type="ECO:0000256" key="8">
    <source>
        <dbReference type="ARBA" id="ARBA00022840"/>
    </source>
</evidence>
<dbReference type="PROSITE" id="PS50893">
    <property type="entry name" value="ABC_TRANSPORTER_2"/>
    <property type="match status" value="1"/>
</dbReference>
<dbReference type="CDD" id="cd03257">
    <property type="entry name" value="ABC_NikE_OppD_transporters"/>
    <property type="match status" value="1"/>
</dbReference>
<dbReference type="InterPro" id="IPR035906">
    <property type="entry name" value="MetI-like_sf"/>
</dbReference>